<organism evidence="2 3">
    <name type="scientific">Bacillus thuringiensis subsp. israelensis</name>
    <dbReference type="NCBI Taxonomy" id="1430"/>
    <lineage>
        <taxon>Bacteria</taxon>
        <taxon>Bacillati</taxon>
        <taxon>Bacillota</taxon>
        <taxon>Bacilli</taxon>
        <taxon>Bacillales</taxon>
        <taxon>Bacillaceae</taxon>
        <taxon>Bacillus</taxon>
        <taxon>Bacillus cereus group</taxon>
    </lineage>
</organism>
<evidence type="ECO:0000256" key="1">
    <source>
        <dbReference type="SAM" id="MobiDB-lite"/>
    </source>
</evidence>
<evidence type="ECO:0000313" key="3">
    <source>
        <dbReference type="Proteomes" id="UP000508034"/>
    </source>
</evidence>
<dbReference type="Proteomes" id="UP000508034">
    <property type="component" value="Unassembled WGS sequence"/>
</dbReference>
<name>A0AAX3HY83_BACTI</name>
<comment type="caution">
    <text evidence="2">The sequence shown here is derived from an EMBL/GenBank/DDBJ whole genome shotgun (WGS) entry which is preliminary data.</text>
</comment>
<dbReference type="AlphaFoldDB" id="A0AAX3HY83"/>
<dbReference type="EMBL" id="CAAKHA010000028">
    <property type="protein sequence ID" value="VIJ07942.1"/>
    <property type="molecule type" value="Genomic_DNA"/>
</dbReference>
<gene>
    <name evidence="2" type="ORF">BTAR23_AR23_06039</name>
</gene>
<protein>
    <submittedName>
        <fullName evidence="2">Uncharacterized protein</fullName>
    </submittedName>
</protein>
<sequence length="71" mass="8137">MTSRLCQEVWLMNIQYGNGVFIVVRARESLVHGEGRQSVRLKMKLGRCERHHAKSKSSIKQPAKTESEGRL</sequence>
<accession>A0AAX3HY83</accession>
<reference evidence="2 3" key="1">
    <citation type="submission" date="2019-04" db="EMBL/GenBank/DDBJ databases">
        <authorList>
            <person name="Patino-Navarrete R."/>
            <person name="Patino Navarrete R."/>
        </authorList>
    </citation>
    <scope>NUCLEOTIDE SEQUENCE [LARGE SCALE GENOMIC DNA]</scope>
    <source>
        <strain evidence="2">Bacillus thuringiensis strain AR23</strain>
    </source>
</reference>
<evidence type="ECO:0000313" key="2">
    <source>
        <dbReference type="EMBL" id="VIJ07942.1"/>
    </source>
</evidence>
<feature type="compositionally biased region" description="Basic residues" evidence="1">
    <location>
        <begin position="47"/>
        <end position="57"/>
    </location>
</feature>
<proteinExistence type="predicted"/>
<feature type="region of interest" description="Disordered" evidence="1">
    <location>
        <begin position="47"/>
        <end position="71"/>
    </location>
</feature>